<dbReference type="EMBL" id="LOED01000022">
    <property type="protein sequence ID" value="KXG76054.1"/>
    <property type="molecule type" value="Genomic_DNA"/>
</dbReference>
<dbReference type="Gene3D" id="3.30.9.10">
    <property type="entry name" value="D-Amino Acid Oxidase, subunit A, domain 2"/>
    <property type="match status" value="1"/>
</dbReference>
<dbReference type="SUPFAM" id="SSF54373">
    <property type="entry name" value="FAD-linked reductases, C-terminal domain"/>
    <property type="match status" value="1"/>
</dbReference>
<evidence type="ECO:0000313" key="4">
    <source>
        <dbReference type="Proteomes" id="UP000070427"/>
    </source>
</evidence>
<dbReference type="InterPro" id="IPR006076">
    <property type="entry name" value="FAD-dep_OxRdtase"/>
</dbReference>
<dbReference type="SUPFAM" id="SSF51905">
    <property type="entry name" value="FAD/NAD(P)-binding domain"/>
    <property type="match status" value="1"/>
</dbReference>
<dbReference type="AlphaFoldDB" id="A0A140L679"/>
<evidence type="ECO:0000313" key="3">
    <source>
        <dbReference type="EMBL" id="KXG76054.1"/>
    </source>
</evidence>
<dbReference type="STRING" id="520764.AN618_17260"/>
<dbReference type="InterPro" id="IPR036188">
    <property type="entry name" value="FAD/NAD-bd_sf"/>
</dbReference>
<dbReference type="RefSeq" id="WP_066353917.1">
    <property type="nucleotide sequence ID" value="NZ_LOED01000022.1"/>
</dbReference>
<dbReference type="FunCoup" id="A0A140L679">
    <property type="interactions" value="321"/>
</dbReference>
<dbReference type="PANTHER" id="PTHR13847">
    <property type="entry name" value="SARCOSINE DEHYDROGENASE-RELATED"/>
    <property type="match status" value="1"/>
</dbReference>
<name>A0A140L679_9FIRM</name>
<dbReference type="Gene3D" id="3.50.50.60">
    <property type="entry name" value="FAD/NAD(P)-binding domain"/>
    <property type="match status" value="1"/>
</dbReference>
<sequence length="381" mass="41724">MKKTAEIVIIGGGISGLATAYNLAAMGMKDVVVLEKGYLMSGSTGRCGAGVRQQWGTEMNCLLAKASCEIFENLNEILDYEGDIEFKQGGYLLMAVTEKEVEQFKKNVALQNSLGINSVLLTPEEAKEIVPDLNIEGILACAFHQKDGHANPFHTMIAYAEAAKRLGVEIYTYTEATGIIVENGRIKGVNTNKGDIYTDKVLIAAGAWSKKVGAMAGVDIPVRPERHQILVTEPVNHRLGPMIMSFAGNIYCQQEPGGEFIMGHGPAEHETYSVTSSWDFVEEMCRKAVRFLPYLKNVRIVRQWSGLYEISPDAQPILGRVEQVEGLYVATGFSGHGFMFGPITGVLMAECILGLPTRIPIDKLNLGRFERGELIFEPSVV</sequence>
<proteinExistence type="predicted"/>
<organism evidence="3 4">
    <name type="scientific">Fervidicola ferrireducens</name>
    <dbReference type="NCBI Taxonomy" id="520764"/>
    <lineage>
        <taxon>Bacteria</taxon>
        <taxon>Bacillati</taxon>
        <taxon>Bacillota</taxon>
        <taxon>Clostridia</taxon>
        <taxon>Thermosediminibacterales</taxon>
        <taxon>Thermosediminibacteraceae</taxon>
        <taxon>Fervidicola</taxon>
    </lineage>
</organism>
<protein>
    <submittedName>
        <fullName evidence="3">Sarcosine oxidase subunit beta</fullName>
        <ecNumber evidence="3">1.5.3.1</ecNumber>
    </submittedName>
</protein>
<dbReference type="EC" id="1.5.3.1" evidence="3"/>
<keyword evidence="1 3" id="KW-0560">Oxidoreductase</keyword>
<dbReference type="InParanoid" id="A0A140L679"/>
<comment type="caution">
    <text evidence="3">The sequence shown here is derived from an EMBL/GenBank/DDBJ whole genome shotgun (WGS) entry which is preliminary data.</text>
</comment>
<keyword evidence="4" id="KW-1185">Reference proteome</keyword>
<gene>
    <name evidence="3" type="primary">soxB</name>
    <name evidence="3" type="ORF">AN618_17260</name>
</gene>
<dbReference type="PANTHER" id="PTHR13847:SF287">
    <property type="entry name" value="FAD-DEPENDENT OXIDOREDUCTASE DOMAIN-CONTAINING PROTEIN 1"/>
    <property type="match status" value="1"/>
</dbReference>
<accession>A0A140L679</accession>
<evidence type="ECO:0000259" key="2">
    <source>
        <dbReference type="Pfam" id="PF01266"/>
    </source>
</evidence>
<dbReference type="Pfam" id="PF01266">
    <property type="entry name" value="DAO"/>
    <property type="match status" value="1"/>
</dbReference>
<feature type="domain" description="FAD dependent oxidoreductase" evidence="2">
    <location>
        <begin position="7"/>
        <end position="350"/>
    </location>
</feature>
<evidence type="ECO:0000256" key="1">
    <source>
        <dbReference type="ARBA" id="ARBA00023002"/>
    </source>
</evidence>
<dbReference type="GO" id="GO:0005737">
    <property type="term" value="C:cytoplasm"/>
    <property type="evidence" value="ECO:0007669"/>
    <property type="project" value="TreeGrafter"/>
</dbReference>
<dbReference type="GO" id="GO:0008115">
    <property type="term" value="F:sarcosine oxidase activity"/>
    <property type="evidence" value="ECO:0007669"/>
    <property type="project" value="UniProtKB-EC"/>
</dbReference>
<reference evidence="3 4" key="1">
    <citation type="submission" date="2015-12" db="EMBL/GenBank/DDBJ databases">
        <title>Draft genome sequnece of Fervidicola ferrireducens strain Y170.</title>
        <authorList>
            <person name="Patel B.K."/>
        </authorList>
    </citation>
    <scope>NUCLEOTIDE SEQUENCE [LARGE SCALE GENOMIC DNA]</scope>
    <source>
        <strain evidence="3 4">Y170</strain>
    </source>
</reference>
<dbReference type="Proteomes" id="UP000070427">
    <property type="component" value="Unassembled WGS sequence"/>
</dbReference>
<dbReference type="OrthoDB" id="9794226at2"/>